<evidence type="ECO:0000256" key="1">
    <source>
        <dbReference type="ARBA" id="ARBA00006360"/>
    </source>
</evidence>
<accession>A0A0G0D7P0</accession>
<evidence type="ECO:0000256" key="8">
    <source>
        <dbReference type="RuleBase" id="RU364063"/>
    </source>
</evidence>
<comment type="caution">
    <text evidence="10">The sequence shown here is derived from an EMBL/GenBank/DDBJ whole genome shotgun (WGS) entry which is preliminary data.</text>
</comment>
<dbReference type="AlphaFoldDB" id="A0A0G0D7P0"/>
<dbReference type="InterPro" id="IPR003593">
    <property type="entry name" value="AAA+_ATPase"/>
</dbReference>
<evidence type="ECO:0000256" key="2">
    <source>
        <dbReference type="ARBA" id="ARBA00022723"/>
    </source>
</evidence>
<dbReference type="SMART" id="SM00382">
    <property type="entry name" value="AAA"/>
    <property type="match status" value="1"/>
</dbReference>
<comment type="catalytic activity">
    <reaction evidence="7 8">
        <text>DNA(n) + a 2'-deoxyribonucleoside 5'-triphosphate = DNA(n+1) + diphosphate</text>
        <dbReference type="Rhea" id="RHEA:22508"/>
        <dbReference type="Rhea" id="RHEA-COMP:17339"/>
        <dbReference type="Rhea" id="RHEA-COMP:17340"/>
        <dbReference type="ChEBI" id="CHEBI:33019"/>
        <dbReference type="ChEBI" id="CHEBI:61560"/>
        <dbReference type="ChEBI" id="CHEBI:173112"/>
        <dbReference type="EC" id="2.7.7.7"/>
    </reaction>
</comment>
<dbReference type="GO" id="GO:0003887">
    <property type="term" value="F:DNA-directed DNA polymerase activity"/>
    <property type="evidence" value="ECO:0007669"/>
    <property type="project" value="UniProtKB-KW"/>
</dbReference>
<dbReference type="Pfam" id="PF13177">
    <property type="entry name" value="DNA_pol3_delta2"/>
    <property type="match status" value="1"/>
</dbReference>
<dbReference type="Gene3D" id="3.40.50.300">
    <property type="entry name" value="P-loop containing nucleotide triphosphate hydrolases"/>
    <property type="match status" value="1"/>
</dbReference>
<dbReference type="PANTHER" id="PTHR11669:SF0">
    <property type="entry name" value="PROTEIN STICHEL-LIKE 2"/>
    <property type="match status" value="1"/>
</dbReference>
<organism evidence="10 11">
    <name type="scientific">Candidatus Gottesmanbacteria bacterium GW2011_GWA1_34_13</name>
    <dbReference type="NCBI Taxonomy" id="1618434"/>
    <lineage>
        <taxon>Bacteria</taxon>
        <taxon>Candidatus Gottesmaniibacteriota</taxon>
    </lineage>
</organism>
<dbReference type="Pfam" id="PF22608">
    <property type="entry name" value="DNAX_ATPase_lid"/>
    <property type="match status" value="1"/>
</dbReference>
<name>A0A0G0D7P0_9BACT</name>
<keyword evidence="8" id="KW-0808">Transferase</keyword>
<evidence type="ECO:0000256" key="5">
    <source>
        <dbReference type="ARBA" id="ARBA00022840"/>
    </source>
</evidence>
<evidence type="ECO:0000259" key="9">
    <source>
        <dbReference type="SMART" id="SM00382"/>
    </source>
</evidence>
<keyword evidence="2" id="KW-0479">Metal-binding</keyword>
<dbReference type="Gene3D" id="1.20.272.10">
    <property type="match status" value="1"/>
</dbReference>
<gene>
    <name evidence="8" type="primary">dnaX</name>
    <name evidence="10" type="ORF">UR52_C0008G0010</name>
</gene>
<protein>
    <recommendedName>
        <fullName evidence="8">DNA polymerase III subunit gamma/tau</fullName>
        <ecNumber evidence="8">2.7.7.7</ecNumber>
    </recommendedName>
</protein>
<dbReference type="SUPFAM" id="SSF48019">
    <property type="entry name" value="post-AAA+ oligomerization domain-like"/>
    <property type="match status" value="1"/>
</dbReference>
<dbReference type="CDD" id="cd00009">
    <property type="entry name" value="AAA"/>
    <property type="match status" value="1"/>
</dbReference>
<proteinExistence type="inferred from homology"/>
<dbReference type="InterPro" id="IPR001270">
    <property type="entry name" value="ClpA/B"/>
</dbReference>
<dbReference type="InterPro" id="IPR027417">
    <property type="entry name" value="P-loop_NTPase"/>
</dbReference>
<dbReference type="EC" id="2.7.7.7" evidence="8"/>
<comment type="function">
    <text evidence="8">DNA polymerase III is a complex, multichain enzyme responsible for most of the replicative synthesis in bacteria. This DNA polymerase also exhibits 3' to 5' exonuclease activity.</text>
</comment>
<evidence type="ECO:0000256" key="4">
    <source>
        <dbReference type="ARBA" id="ARBA00022833"/>
    </source>
</evidence>
<evidence type="ECO:0000256" key="7">
    <source>
        <dbReference type="ARBA" id="ARBA00049244"/>
    </source>
</evidence>
<dbReference type="GO" id="GO:0006261">
    <property type="term" value="P:DNA-templated DNA replication"/>
    <property type="evidence" value="ECO:0007669"/>
    <property type="project" value="TreeGrafter"/>
</dbReference>
<dbReference type="EMBL" id="LBPN01000008">
    <property type="protein sequence ID" value="KKP59300.1"/>
    <property type="molecule type" value="Genomic_DNA"/>
</dbReference>
<evidence type="ECO:0000313" key="11">
    <source>
        <dbReference type="Proteomes" id="UP000034176"/>
    </source>
</evidence>
<dbReference type="InterPro" id="IPR050238">
    <property type="entry name" value="DNA_Rep/Repair_Clamp_Loader"/>
</dbReference>
<keyword evidence="3 8" id="KW-0547">Nucleotide-binding</keyword>
<keyword evidence="5 8" id="KW-0067">ATP-binding</keyword>
<comment type="similarity">
    <text evidence="1 8">Belongs to the DnaX/STICHEL family.</text>
</comment>
<dbReference type="PRINTS" id="PR00300">
    <property type="entry name" value="CLPPROTEASEA"/>
</dbReference>
<dbReference type="GO" id="GO:0005524">
    <property type="term" value="F:ATP binding"/>
    <property type="evidence" value="ECO:0007669"/>
    <property type="project" value="UniProtKB-KW"/>
</dbReference>
<feature type="domain" description="AAA+ ATPase" evidence="9">
    <location>
        <begin position="33"/>
        <end position="176"/>
    </location>
</feature>
<dbReference type="InterPro" id="IPR008921">
    <property type="entry name" value="DNA_pol3_clamp-load_cplx_C"/>
</dbReference>
<evidence type="ECO:0000313" key="10">
    <source>
        <dbReference type="EMBL" id="KKP59300.1"/>
    </source>
</evidence>
<keyword evidence="8" id="KW-0235">DNA replication</keyword>
<evidence type="ECO:0000256" key="6">
    <source>
        <dbReference type="ARBA" id="ARBA00022932"/>
    </source>
</evidence>
<dbReference type="Gene3D" id="1.10.8.60">
    <property type="match status" value="1"/>
</dbReference>
<dbReference type="GO" id="GO:0046872">
    <property type="term" value="F:metal ion binding"/>
    <property type="evidence" value="ECO:0007669"/>
    <property type="project" value="UniProtKB-KW"/>
</dbReference>
<sequence length="448" mass="50611">MVFYLKYRPRNLDELDNREVADLILKYLKKDSIPHAFLFTGPRGTGKTSTARIIAKSINCKSAPSKGVACNQCEICKSITNGTSLDILEIDAASNRGIDEIRDLREKIKLTPTHLTYKIYIIDEVHMLTTEAFNALLKTLEEPPVHAIFILATTEIHKVPETIISRCVRVNFHRASSDEIKHSLNRIIKGEKIKIDEQALEQLAQIADGSFRDAAKILEEMTLDDKQIDSALIIEKLGMTEKTLTEDFFKNLKSKNAKELLQIVQKLNSDGKNVRQFFFGVLANLKNLLIESYIENTNDDSWSKTDILQALNIFAKAFEQLKNAVIPSLPFEMAIVEYCENIHVTNQTNVNTNQPILPKISSNEGVSEEVLPQWPQIMDALKPYNHSLVGVLRSCKPISLKDNILVIEAGYKFHAERISTPKTLDIIAKVIKDTIGKDVKIETVIKKR</sequence>
<dbReference type="NCBIfam" id="TIGR02397">
    <property type="entry name" value="dnaX_nterm"/>
    <property type="match status" value="1"/>
</dbReference>
<dbReference type="InterPro" id="IPR045085">
    <property type="entry name" value="HLD_clamp_pol_III_gamma_tau"/>
</dbReference>
<evidence type="ECO:0000256" key="3">
    <source>
        <dbReference type="ARBA" id="ARBA00022741"/>
    </source>
</evidence>
<dbReference type="InterPro" id="IPR012763">
    <property type="entry name" value="DNA_pol_III_sug/sutau_N"/>
</dbReference>
<keyword evidence="8" id="KW-0548">Nucleotidyltransferase</keyword>
<dbReference type="GO" id="GO:0009360">
    <property type="term" value="C:DNA polymerase III complex"/>
    <property type="evidence" value="ECO:0007669"/>
    <property type="project" value="InterPro"/>
</dbReference>
<dbReference type="Proteomes" id="UP000034176">
    <property type="component" value="Unassembled WGS sequence"/>
</dbReference>
<dbReference type="PANTHER" id="PTHR11669">
    <property type="entry name" value="REPLICATION FACTOR C / DNA POLYMERASE III GAMMA-TAU SUBUNIT"/>
    <property type="match status" value="1"/>
</dbReference>
<dbReference type="PATRIC" id="fig|1618434.3.peg.329"/>
<comment type="subunit">
    <text evidence="8">DNA polymerase III contains a core (composed of alpha, epsilon and theta chains) that associates with a tau subunit. This core dimerizes to form the POLIII' complex. PolIII' associates with the gamma complex (composed of gamma, delta, delta', psi and chi chains) and with the beta chain to form the complete DNA polymerase III complex.</text>
</comment>
<dbReference type="SUPFAM" id="SSF52540">
    <property type="entry name" value="P-loop containing nucleoside triphosphate hydrolases"/>
    <property type="match status" value="1"/>
</dbReference>
<reference evidence="10 11" key="1">
    <citation type="journal article" date="2015" name="Nature">
        <title>rRNA introns, odd ribosomes, and small enigmatic genomes across a large radiation of phyla.</title>
        <authorList>
            <person name="Brown C.T."/>
            <person name="Hug L.A."/>
            <person name="Thomas B.C."/>
            <person name="Sharon I."/>
            <person name="Castelle C.J."/>
            <person name="Singh A."/>
            <person name="Wilkins M.J."/>
            <person name="Williams K.H."/>
            <person name="Banfield J.F."/>
        </authorList>
    </citation>
    <scope>NUCLEOTIDE SEQUENCE [LARGE SCALE GENOMIC DNA]</scope>
</reference>
<dbReference type="GO" id="GO:0003677">
    <property type="term" value="F:DNA binding"/>
    <property type="evidence" value="ECO:0007669"/>
    <property type="project" value="InterPro"/>
</dbReference>
<keyword evidence="6 8" id="KW-0239">DNA-directed DNA polymerase</keyword>
<keyword evidence="4" id="KW-0862">Zinc</keyword>
<dbReference type="STRING" id="1618434.UR52_C0008G0010"/>